<evidence type="ECO:0000313" key="3">
    <source>
        <dbReference type="Proteomes" id="UP000246410"/>
    </source>
</evidence>
<keyword evidence="1" id="KW-0472">Membrane</keyword>
<sequence length="107" mass="10666">MATVTRQSGPHMLTSRQGFSVMTSTMAPTTLVTVGLLLLIPVLVTAGPVLASALIARHAGVGVSGAVVLAAVTLVLIGAVLAAIVSFRLAWRRGAAAAPPSPGSGIR</sequence>
<feature type="transmembrane region" description="Helical" evidence="1">
    <location>
        <begin position="61"/>
        <end position="85"/>
    </location>
</feature>
<dbReference type="EMBL" id="QGTL01000017">
    <property type="protein sequence ID" value="PWV68705.1"/>
    <property type="molecule type" value="Genomic_DNA"/>
</dbReference>
<evidence type="ECO:0000256" key="1">
    <source>
        <dbReference type="SAM" id="Phobius"/>
    </source>
</evidence>
<comment type="caution">
    <text evidence="2">The sequence shown here is derived from an EMBL/GenBank/DDBJ whole genome shotgun (WGS) entry which is preliminary data.</text>
</comment>
<name>A0A317N225_9NOCA</name>
<keyword evidence="1" id="KW-1133">Transmembrane helix</keyword>
<keyword evidence="3" id="KW-1185">Reference proteome</keyword>
<accession>A0A317N225</accession>
<keyword evidence="1" id="KW-0812">Transmembrane</keyword>
<gene>
    <name evidence="2" type="ORF">DFR69_11724</name>
</gene>
<organism evidence="2 3">
    <name type="scientific">Nocardia neocaledoniensis</name>
    <dbReference type="NCBI Taxonomy" id="236511"/>
    <lineage>
        <taxon>Bacteria</taxon>
        <taxon>Bacillati</taxon>
        <taxon>Actinomycetota</taxon>
        <taxon>Actinomycetes</taxon>
        <taxon>Mycobacteriales</taxon>
        <taxon>Nocardiaceae</taxon>
        <taxon>Nocardia</taxon>
    </lineage>
</organism>
<dbReference type="AlphaFoldDB" id="A0A317N225"/>
<protein>
    <submittedName>
        <fullName evidence="2">Uncharacterized protein</fullName>
    </submittedName>
</protein>
<reference evidence="2 3" key="1">
    <citation type="submission" date="2018-05" db="EMBL/GenBank/DDBJ databases">
        <title>Genomic Encyclopedia of Type Strains, Phase IV (KMG-IV): sequencing the most valuable type-strain genomes for metagenomic binning, comparative biology and taxonomic classification.</title>
        <authorList>
            <person name="Goeker M."/>
        </authorList>
    </citation>
    <scope>NUCLEOTIDE SEQUENCE [LARGE SCALE GENOMIC DNA]</scope>
    <source>
        <strain evidence="2 3">DSM 44717</strain>
    </source>
</reference>
<proteinExistence type="predicted"/>
<evidence type="ECO:0000313" key="2">
    <source>
        <dbReference type="EMBL" id="PWV68705.1"/>
    </source>
</evidence>
<dbReference type="Proteomes" id="UP000246410">
    <property type="component" value="Unassembled WGS sequence"/>
</dbReference>